<dbReference type="Gene3D" id="3.30.1360.200">
    <property type="match status" value="1"/>
</dbReference>
<feature type="transmembrane region" description="Helical" evidence="2">
    <location>
        <begin position="20"/>
        <end position="44"/>
    </location>
</feature>
<reference evidence="4 5" key="1">
    <citation type="journal article" date="2019" name="Int. J. Syst. Evol. Microbiol.">
        <title>The Global Catalogue of Microorganisms (GCM) 10K type strain sequencing project: providing services to taxonomists for standard genome sequencing and annotation.</title>
        <authorList>
            <consortium name="The Broad Institute Genomics Platform"/>
            <consortium name="The Broad Institute Genome Sequencing Center for Infectious Disease"/>
            <person name="Wu L."/>
            <person name="Ma J."/>
        </authorList>
    </citation>
    <scope>NUCLEOTIDE SEQUENCE [LARGE SCALE GENOMIC DNA]</scope>
    <source>
        <strain evidence="4 5">JCM 14969</strain>
    </source>
</reference>
<dbReference type="EMBL" id="BAAAOS010000032">
    <property type="protein sequence ID" value="GAA1587470.1"/>
    <property type="molecule type" value="Genomic_DNA"/>
</dbReference>
<protein>
    <recommendedName>
        <fullName evidence="3">SecDF P1 head subdomain domain-containing protein</fullName>
    </recommendedName>
</protein>
<evidence type="ECO:0000256" key="1">
    <source>
        <dbReference type="SAM" id="MobiDB-lite"/>
    </source>
</evidence>
<dbReference type="Pfam" id="PF22599">
    <property type="entry name" value="SecDF_P1_head"/>
    <property type="match status" value="1"/>
</dbReference>
<evidence type="ECO:0000313" key="5">
    <source>
        <dbReference type="Proteomes" id="UP001500393"/>
    </source>
</evidence>
<feature type="domain" description="SecDF P1 head subdomain" evidence="3">
    <location>
        <begin position="95"/>
        <end position="182"/>
    </location>
</feature>
<gene>
    <name evidence="4" type="ORF">GCM10009789_46250</name>
</gene>
<evidence type="ECO:0000259" key="3">
    <source>
        <dbReference type="Pfam" id="PF22599"/>
    </source>
</evidence>
<dbReference type="RefSeq" id="WP_344217189.1">
    <property type="nucleotide sequence ID" value="NZ_BAAAOS010000032.1"/>
</dbReference>
<dbReference type="Proteomes" id="UP001500393">
    <property type="component" value="Unassembled WGS sequence"/>
</dbReference>
<feature type="region of interest" description="Disordered" evidence="1">
    <location>
        <begin position="179"/>
        <end position="213"/>
    </location>
</feature>
<sequence length="213" mass="22175">MAQQTPFPPPQYGPPQRNRGPLVLVVVLGLVLVIVLAVGAVVLLRADKSESGEDTTAGKPQAPEAVQFRPVTKAEQGTCDTTTPAADGIACGPDGTRYSLGKVELDGTHVSDVTTSAGPTGAWNVALSLDADGAQLFARLTTDLAAKTPPQNQLAIVVRGRVVTAPVVSSAITGGKVEINSNLPSRTRRSSPPRSPASSRLRERQPNWRGSLG</sequence>
<evidence type="ECO:0000256" key="2">
    <source>
        <dbReference type="SAM" id="Phobius"/>
    </source>
</evidence>
<comment type="caution">
    <text evidence="4">The sequence shown here is derived from an EMBL/GenBank/DDBJ whole genome shotgun (WGS) entry which is preliminary data.</text>
</comment>
<proteinExistence type="predicted"/>
<keyword evidence="2" id="KW-1133">Transmembrane helix</keyword>
<name>A0ABN2DV46_9ACTN</name>
<keyword evidence="5" id="KW-1185">Reference proteome</keyword>
<keyword evidence="2" id="KW-0472">Membrane</keyword>
<accession>A0ABN2DV46</accession>
<dbReference type="InterPro" id="IPR054384">
    <property type="entry name" value="SecDF_P1_head"/>
</dbReference>
<keyword evidence="2" id="KW-0812">Transmembrane</keyword>
<organism evidence="4 5">
    <name type="scientific">Kribbella sancticallisti</name>
    <dbReference type="NCBI Taxonomy" id="460087"/>
    <lineage>
        <taxon>Bacteria</taxon>
        <taxon>Bacillati</taxon>
        <taxon>Actinomycetota</taxon>
        <taxon>Actinomycetes</taxon>
        <taxon>Propionibacteriales</taxon>
        <taxon>Kribbellaceae</taxon>
        <taxon>Kribbella</taxon>
    </lineage>
</organism>
<evidence type="ECO:0000313" key="4">
    <source>
        <dbReference type="EMBL" id="GAA1587470.1"/>
    </source>
</evidence>